<evidence type="ECO:0000256" key="9">
    <source>
        <dbReference type="ARBA" id="ARBA00023098"/>
    </source>
</evidence>
<feature type="transmembrane region" description="Helical" evidence="14">
    <location>
        <begin position="257"/>
        <end position="278"/>
    </location>
</feature>
<evidence type="ECO:0000313" key="16">
    <source>
        <dbReference type="EMBL" id="SEM89800.1"/>
    </source>
</evidence>
<comment type="subcellular location">
    <subcellularLocation>
        <location evidence="1">Cell membrane</location>
        <topology evidence="1">Multi-pass membrane protein</topology>
    </subcellularLocation>
</comment>
<comment type="catalytic activity">
    <reaction evidence="13">
        <text>L-lysyl-tRNA(Lys) + a 1,2-diacyl-sn-glycero-3-phospho-(1'-sn-glycerol) = a 1,2-diacyl-sn-glycero-3-phospho-1'-(3'-O-L-lysyl)-sn-glycerol + tRNA(Lys)</text>
        <dbReference type="Rhea" id="RHEA:10668"/>
        <dbReference type="Rhea" id="RHEA-COMP:9696"/>
        <dbReference type="Rhea" id="RHEA-COMP:9697"/>
        <dbReference type="ChEBI" id="CHEBI:64716"/>
        <dbReference type="ChEBI" id="CHEBI:75792"/>
        <dbReference type="ChEBI" id="CHEBI:78442"/>
        <dbReference type="ChEBI" id="CHEBI:78529"/>
        <dbReference type="EC" id="2.3.2.3"/>
    </reaction>
</comment>
<dbReference type="EMBL" id="FOCC01000012">
    <property type="protein sequence ID" value="SEM89800.1"/>
    <property type="molecule type" value="Genomic_DNA"/>
</dbReference>
<evidence type="ECO:0000259" key="15">
    <source>
        <dbReference type="Pfam" id="PF09924"/>
    </source>
</evidence>
<evidence type="ECO:0000256" key="13">
    <source>
        <dbReference type="ARBA" id="ARBA00047540"/>
    </source>
</evidence>
<sequence>MLTGLKKLIKKNIKYLKALFIFSILIFVVYEVGHIFKQIDWSKVQTGLAHQSLMTIGLLFLVGLVAVTPMITYDLVIVRFLPGKYSLPYIIKSGWIVNTATNVAGFGGVVGASLRANFYNKDASPKQILYALSKIALYVLAGLSIYCWIALFLIYGRNLGSEFGSYWLWLVGGGLYFPLLFIGSKLKKTAMFSDMTFKREMALILGSFMEWTFVGGYFLFVGLMLGVKTDFLTILAYYMTGAVLGMVSMVPGGLGSFDVFMLYGMATLGVSNEVGVVWLLFFRLFYYIIPFIIGMILFVHEAGAAVDRRFDGILRMVVQKVAHFLVTCFLYLSAILMLLFAAVPHFASANEVLLKLHSYTFFFFDQMNDIIFAMALMGLARGISAKVQRAFWPTVAVLGIGIVNTVYQTKSLSLALFLGLVLLFVWLSRKELYRQQLQYSLGKMVADVVIFAGVFILYAIVGIINTPQFSSLHRIPKYLLFPAQRIWFSGFLGMVISALIVLVILLYLTHGANPLYPRAFDGARLQKMLASYSNQELGHLAFLRDKLLYFYQKDGVDQALIMYRRRQDKLFCLGDMIGNPTVFKEALEHFIKEADIYGFEPVFYDVSQNFANLLHDLGYDYLKLGYEALVDLEQGSSTEEQADLSSQLQATYRLQWQKPPYLDDLLADLESLADKEASGQEFFSKYYLDHSKLLVAFDQQGQAVAAMAVYQKNKSVLAYDLLGLKPDASQQLLSWMHLEVMLHGKNHGFKYLDLGLKGKAQAPDKRYQLLDERLAAFIYNSGTKNDAKKLPGTLKADRYLAYRKRTSVAVTSCLYLALSNEK</sequence>
<evidence type="ECO:0000256" key="4">
    <source>
        <dbReference type="ARBA" id="ARBA00021546"/>
    </source>
</evidence>
<feature type="transmembrane region" description="Helical" evidence="14">
    <location>
        <begin position="324"/>
        <end position="347"/>
    </location>
</feature>
<organism evidence="16 17">
    <name type="scientific">Ligilactobacillus ruminis</name>
    <dbReference type="NCBI Taxonomy" id="1623"/>
    <lineage>
        <taxon>Bacteria</taxon>
        <taxon>Bacillati</taxon>
        <taxon>Bacillota</taxon>
        <taxon>Bacilli</taxon>
        <taxon>Lactobacillales</taxon>
        <taxon>Lactobacillaceae</taxon>
        <taxon>Ligilactobacillus</taxon>
    </lineage>
</organism>
<evidence type="ECO:0000256" key="1">
    <source>
        <dbReference type="ARBA" id="ARBA00004651"/>
    </source>
</evidence>
<feature type="transmembrane region" description="Helical" evidence="14">
    <location>
        <begin position="444"/>
        <end position="466"/>
    </location>
</feature>
<protein>
    <recommendedName>
        <fullName evidence="4">Phosphatidylglycerol lysyltransferase</fullName>
        <ecNumber evidence="3">2.3.2.3</ecNumber>
    </recommendedName>
    <alternativeName>
        <fullName evidence="12">Lysylphosphatidylglycerol synthase</fullName>
    </alternativeName>
</protein>
<dbReference type="InterPro" id="IPR022791">
    <property type="entry name" value="L-PG_synthase/AglD"/>
</dbReference>
<keyword evidence="5" id="KW-1003">Cell membrane</keyword>
<keyword evidence="9" id="KW-0443">Lipid metabolism</keyword>
<proteinExistence type="inferred from homology"/>
<feature type="transmembrane region" description="Helical" evidence="14">
    <location>
        <begin position="359"/>
        <end position="378"/>
    </location>
</feature>
<comment type="similarity">
    <text evidence="2">Belongs to the LPG synthase family.</text>
</comment>
<dbReference type="EC" id="2.3.2.3" evidence="3"/>
<evidence type="ECO:0000256" key="10">
    <source>
        <dbReference type="ARBA" id="ARBA00023136"/>
    </source>
</evidence>
<keyword evidence="7 14" id="KW-0812">Transmembrane</keyword>
<keyword evidence="10 14" id="KW-0472">Membrane</keyword>
<dbReference type="NCBIfam" id="NF033480">
    <property type="entry name" value="bifunc_MprF"/>
    <property type="match status" value="1"/>
</dbReference>
<feature type="transmembrane region" description="Helical" evidence="14">
    <location>
        <begin position="53"/>
        <end position="73"/>
    </location>
</feature>
<dbReference type="NCBIfam" id="TIGR00374">
    <property type="entry name" value="flippase-like domain"/>
    <property type="match status" value="1"/>
</dbReference>
<feature type="transmembrane region" description="Helical" evidence="14">
    <location>
        <begin position="203"/>
        <end position="225"/>
    </location>
</feature>
<feature type="transmembrane region" description="Helical" evidence="14">
    <location>
        <begin position="413"/>
        <end position="432"/>
    </location>
</feature>
<evidence type="ECO:0000256" key="6">
    <source>
        <dbReference type="ARBA" id="ARBA00022679"/>
    </source>
</evidence>
<keyword evidence="6" id="KW-0808">Transferase</keyword>
<feature type="transmembrane region" description="Helical" evidence="14">
    <location>
        <begin position="93"/>
        <end position="114"/>
    </location>
</feature>
<keyword evidence="8 14" id="KW-1133">Transmembrane helix</keyword>
<name>A0ABY1AD45_9LACO</name>
<dbReference type="InterPro" id="IPR016181">
    <property type="entry name" value="Acyl_CoA_acyltransferase"/>
</dbReference>
<evidence type="ECO:0000256" key="3">
    <source>
        <dbReference type="ARBA" id="ARBA00012014"/>
    </source>
</evidence>
<evidence type="ECO:0000256" key="12">
    <source>
        <dbReference type="ARBA" id="ARBA00031899"/>
    </source>
</evidence>
<feature type="transmembrane region" description="Helical" evidence="14">
    <location>
        <begin position="231"/>
        <end position="250"/>
    </location>
</feature>
<dbReference type="PANTHER" id="PTHR34697">
    <property type="entry name" value="PHOSPHATIDYLGLYCEROL LYSYLTRANSFERASE"/>
    <property type="match status" value="1"/>
</dbReference>
<feature type="transmembrane region" description="Helical" evidence="14">
    <location>
        <begin position="135"/>
        <end position="154"/>
    </location>
</feature>
<dbReference type="InterPro" id="IPR024320">
    <property type="entry name" value="LPG_synthase_C"/>
</dbReference>
<dbReference type="Pfam" id="PF09924">
    <property type="entry name" value="LPG_synthase_C"/>
    <property type="match status" value="1"/>
</dbReference>
<feature type="transmembrane region" description="Helical" evidence="14">
    <location>
        <begin position="284"/>
        <end position="303"/>
    </location>
</feature>
<dbReference type="InterPro" id="IPR051211">
    <property type="entry name" value="PG_lysyltransferase"/>
</dbReference>
<evidence type="ECO:0000256" key="14">
    <source>
        <dbReference type="SAM" id="Phobius"/>
    </source>
</evidence>
<reference evidence="16 17" key="1">
    <citation type="submission" date="2016-10" db="EMBL/GenBank/DDBJ databases">
        <authorList>
            <person name="Varghese N."/>
            <person name="Submissions S."/>
        </authorList>
    </citation>
    <scope>NUCLEOTIDE SEQUENCE [LARGE SCALE GENOMIC DNA]</scope>
    <source>
        <strain evidence="16 17">WC1T17</strain>
    </source>
</reference>
<gene>
    <name evidence="16" type="ORF">SAMN05216431_11262</name>
</gene>
<evidence type="ECO:0000256" key="2">
    <source>
        <dbReference type="ARBA" id="ARBA00008627"/>
    </source>
</evidence>
<feature type="transmembrane region" description="Helical" evidence="14">
    <location>
        <begin position="15"/>
        <end position="33"/>
    </location>
</feature>
<feature type="transmembrane region" description="Helical" evidence="14">
    <location>
        <begin position="390"/>
        <end position="407"/>
    </location>
</feature>
<feature type="transmembrane region" description="Helical" evidence="14">
    <location>
        <begin position="486"/>
        <end position="508"/>
    </location>
</feature>
<feature type="domain" description="Phosphatidylglycerol lysyltransferase C-terminal" evidence="15">
    <location>
        <begin position="530"/>
        <end position="782"/>
    </location>
</feature>
<keyword evidence="11" id="KW-0046">Antibiotic resistance</keyword>
<feature type="transmembrane region" description="Helical" evidence="14">
    <location>
        <begin position="166"/>
        <end position="183"/>
    </location>
</feature>
<dbReference type="Proteomes" id="UP000182089">
    <property type="component" value="Unassembled WGS sequence"/>
</dbReference>
<evidence type="ECO:0000256" key="5">
    <source>
        <dbReference type="ARBA" id="ARBA00022475"/>
    </source>
</evidence>
<dbReference type="PANTHER" id="PTHR34697:SF2">
    <property type="entry name" value="PHOSPHATIDYLGLYCEROL LYSYLTRANSFERASE"/>
    <property type="match status" value="1"/>
</dbReference>
<evidence type="ECO:0000256" key="7">
    <source>
        <dbReference type="ARBA" id="ARBA00022692"/>
    </source>
</evidence>
<comment type="caution">
    <text evidence="16">The sequence shown here is derived from an EMBL/GenBank/DDBJ whole genome shotgun (WGS) entry which is preliminary data.</text>
</comment>
<evidence type="ECO:0000313" key="17">
    <source>
        <dbReference type="Proteomes" id="UP000182089"/>
    </source>
</evidence>
<evidence type="ECO:0000256" key="11">
    <source>
        <dbReference type="ARBA" id="ARBA00023251"/>
    </source>
</evidence>
<evidence type="ECO:0000256" key="8">
    <source>
        <dbReference type="ARBA" id="ARBA00022989"/>
    </source>
</evidence>
<accession>A0ABY1AD45</accession>
<dbReference type="SUPFAM" id="SSF55729">
    <property type="entry name" value="Acyl-CoA N-acyltransferases (Nat)"/>
    <property type="match status" value="1"/>
</dbReference>